<dbReference type="GO" id="GO:0005829">
    <property type="term" value="C:cytosol"/>
    <property type="evidence" value="ECO:0007669"/>
    <property type="project" value="TreeGrafter"/>
</dbReference>
<protein>
    <recommendedName>
        <fullName evidence="6">Ribosomal RNA small subunit methyltransferase G</fullName>
        <ecNumber evidence="6">2.1.1.-</ecNumber>
    </recommendedName>
    <alternativeName>
        <fullName evidence="6">16S rRNA 7-methylguanosine methyltransferase</fullName>
        <shortName evidence="6">16S rRNA m7G methyltransferase</shortName>
    </alternativeName>
</protein>
<evidence type="ECO:0000256" key="5">
    <source>
        <dbReference type="ARBA" id="ARBA00022691"/>
    </source>
</evidence>
<dbReference type="SUPFAM" id="SSF53335">
    <property type="entry name" value="S-adenosyl-L-methionine-dependent methyltransferases"/>
    <property type="match status" value="1"/>
</dbReference>
<comment type="subcellular location">
    <subcellularLocation>
        <location evidence="6">Cytoplasm</location>
    </subcellularLocation>
</comment>
<keyword evidence="3 6" id="KW-0489">Methyltransferase</keyword>
<comment type="caution">
    <text evidence="6">Lacks conserved residue(s) required for the propagation of feature annotation.</text>
</comment>
<dbReference type="InterPro" id="IPR029063">
    <property type="entry name" value="SAM-dependent_MTases_sf"/>
</dbReference>
<dbReference type="EMBL" id="DVLC01000137">
    <property type="protein sequence ID" value="HIT47705.1"/>
    <property type="molecule type" value="Genomic_DNA"/>
</dbReference>
<keyword evidence="1 6" id="KW-0963">Cytoplasm</keyword>
<dbReference type="NCBIfam" id="TIGR00138">
    <property type="entry name" value="rsmG_gidB"/>
    <property type="match status" value="1"/>
</dbReference>
<feature type="binding site" evidence="6">
    <location>
        <position position="70"/>
    </location>
    <ligand>
        <name>S-adenosyl-L-methionine</name>
        <dbReference type="ChEBI" id="CHEBI:59789"/>
    </ligand>
</feature>
<evidence type="ECO:0000256" key="2">
    <source>
        <dbReference type="ARBA" id="ARBA00022552"/>
    </source>
</evidence>
<organism evidence="7 8">
    <name type="scientific">Candidatus Cryptobacteroides merdipullorum</name>
    <dbReference type="NCBI Taxonomy" id="2840771"/>
    <lineage>
        <taxon>Bacteria</taxon>
        <taxon>Pseudomonadati</taxon>
        <taxon>Bacteroidota</taxon>
        <taxon>Bacteroidia</taxon>
        <taxon>Bacteroidales</taxon>
        <taxon>Candidatus Cryptobacteroides</taxon>
    </lineage>
</organism>
<dbReference type="GO" id="GO:0070043">
    <property type="term" value="F:rRNA (guanine-N7-)-methyltransferase activity"/>
    <property type="evidence" value="ECO:0007669"/>
    <property type="project" value="UniProtKB-UniRule"/>
</dbReference>
<comment type="similarity">
    <text evidence="6">Belongs to the methyltransferase superfamily. RNA methyltransferase RsmG family.</text>
</comment>
<reference evidence="7" key="1">
    <citation type="submission" date="2020-10" db="EMBL/GenBank/DDBJ databases">
        <authorList>
            <person name="Gilroy R."/>
        </authorList>
    </citation>
    <scope>NUCLEOTIDE SEQUENCE</scope>
    <source>
        <strain evidence="7">ChiHecec2B26-709</strain>
    </source>
</reference>
<name>A0A9D1GQB4_9BACT</name>
<feature type="binding site" evidence="6">
    <location>
        <position position="129"/>
    </location>
    <ligand>
        <name>S-adenosyl-L-methionine</name>
        <dbReference type="ChEBI" id="CHEBI:59789"/>
    </ligand>
</feature>
<sequence>MIENDYARLVELYRDWNAKINVISRKDIDNVYEHHVLHSLAIAEYVRRFHGDDGWKAGESVLDVGTGGGFPGIPLAMEFPAMKFTLCDSIGKKILVARSVAEALGLENVSCVNARAESVPGEFDWVVSRAVTSLSNFYPWVRGRFRRGIICLKGGDVDSEIDEFCLKCRVGTGCVRKWSISEWLENDYFTEKFVIEIGKDYLCPPVFEKN</sequence>
<dbReference type="AlphaFoldDB" id="A0A9D1GQB4"/>
<dbReference type="InterPro" id="IPR003682">
    <property type="entry name" value="rRNA_ssu_MeTfrase_G"/>
</dbReference>
<accession>A0A9D1GQB4</accession>
<evidence type="ECO:0000256" key="6">
    <source>
        <dbReference type="HAMAP-Rule" id="MF_00074"/>
    </source>
</evidence>
<proteinExistence type="inferred from homology"/>
<dbReference type="Gene3D" id="3.40.50.150">
    <property type="entry name" value="Vaccinia Virus protein VP39"/>
    <property type="match status" value="1"/>
</dbReference>
<reference evidence="7" key="2">
    <citation type="journal article" date="2021" name="PeerJ">
        <title>Extensive microbial diversity within the chicken gut microbiome revealed by metagenomics and culture.</title>
        <authorList>
            <person name="Gilroy R."/>
            <person name="Ravi A."/>
            <person name="Getino M."/>
            <person name="Pursley I."/>
            <person name="Horton D.L."/>
            <person name="Alikhan N.F."/>
            <person name="Baker D."/>
            <person name="Gharbi K."/>
            <person name="Hall N."/>
            <person name="Watson M."/>
            <person name="Adriaenssens E.M."/>
            <person name="Foster-Nyarko E."/>
            <person name="Jarju S."/>
            <person name="Secka A."/>
            <person name="Antonio M."/>
            <person name="Oren A."/>
            <person name="Chaudhuri R.R."/>
            <person name="La Ragione R."/>
            <person name="Hildebrand F."/>
            <person name="Pallen M.J."/>
        </authorList>
    </citation>
    <scope>NUCLEOTIDE SEQUENCE</scope>
    <source>
        <strain evidence="7">ChiHecec2B26-709</strain>
    </source>
</reference>
<evidence type="ECO:0000256" key="4">
    <source>
        <dbReference type="ARBA" id="ARBA00022679"/>
    </source>
</evidence>
<dbReference type="PANTHER" id="PTHR31760:SF0">
    <property type="entry name" value="S-ADENOSYL-L-METHIONINE-DEPENDENT METHYLTRANSFERASES SUPERFAMILY PROTEIN"/>
    <property type="match status" value="1"/>
</dbReference>
<keyword evidence="5 6" id="KW-0949">S-adenosyl-L-methionine</keyword>
<keyword evidence="2 6" id="KW-0698">rRNA processing</keyword>
<dbReference type="Proteomes" id="UP000886881">
    <property type="component" value="Unassembled WGS sequence"/>
</dbReference>
<evidence type="ECO:0000256" key="1">
    <source>
        <dbReference type="ARBA" id="ARBA00022490"/>
    </source>
</evidence>
<gene>
    <name evidence="6 7" type="primary">rsmG</name>
    <name evidence="7" type="ORF">IAC35_07620</name>
</gene>
<evidence type="ECO:0000256" key="3">
    <source>
        <dbReference type="ARBA" id="ARBA00022603"/>
    </source>
</evidence>
<feature type="binding site" evidence="6">
    <location>
        <position position="65"/>
    </location>
    <ligand>
        <name>S-adenosyl-L-methionine</name>
        <dbReference type="ChEBI" id="CHEBI:59789"/>
    </ligand>
</feature>
<evidence type="ECO:0000313" key="7">
    <source>
        <dbReference type="EMBL" id="HIT47705.1"/>
    </source>
</evidence>
<comment type="caution">
    <text evidence="7">The sequence shown here is derived from an EMBL/GenBank/DDBJ whole genome shotgun (WGS) entry which is preliminary data.</text>
</comment>
<dbReference type="PANTHER" id="PTHR31760">
    <property type="entry name" value="S-ADENOSYL-L-METHIONINE-DEPENDENT METHYLTRANSFERASES SUPERFAMILY PROTEIN"/>
    <property type="match status" value="1"/>
</dbReference>
<keyword evidence="4 6" id="KW-0808">Transferase</keyword>
<dbReference type="Pfam" id="PF02527">
    <property type="entry name" value="GidB"/>
    <property type="match status" value="1"/>
</dbReference>
<comment type="function">
    <text evidence="6">Specifically methylates the N7 position of a guanine in 16S rRNA.</text>
</comment>
<feature type="binding site" evidence="6">
    <location>
        <begin position="116"/>
        <end position="117"/>
    </location>
    <ligand>
        <name>S-adenosyl-L-methionine</name>
        <dbReference type="ChEBI" id="CHEBI:59789"/>
    </ligand>
</feature>
<dbReference type="HAMAP" id="MF_00074">
    <property type="entry name" value="16SrRNA_methyltr_G"/>
    <property type="match status" value="1"/>
</dbReference>
<evidence type="ECO:0000313" key="8">
    <source>
        <dbReference type="Proteomes" id="UP000886881"/>
    </source>
</evidence>
<dbReference type="EC" id="2.1.1.-" evidence="6"/>